<evidence type="ECO:0000313" key="2">
    <source>
        <dbReference type="Proteomes" id="UP000828390"/>
    </source>
</evidence>
<dbReference type="Proteomes" id="UP000828390">
    <property type="component" value="Unassembled WGS sequence"/>
</dbReference>
<name>A0A9D4K9B8_DREPO</name>
<sequence>MSDHDERSCLCRHLDKGIDVYIRATASRRQLTTYIQCNTGTDSNTLHEMYKDRVARTLPNLVKMAEIPEKIRLLEEKRGRAAVEREEFLHRPDLDRKLSILSHMHHGDVDENEQPMDDVDVDFKESNPMFSKISTNSFDNANVTSDTDDNRNIAVVDTDKGALNYTNKIAADDTNNIADCDTNNIAGEDTDKIAAGDTNKIDVDDTERIASVDPDKITEENAKNIAANDIGKIVADDFFKIAAEDNDRYAADDIDNFAADIIATAVDEVVE</sequence>
<organism evidence="1 2">
    <name type="scientific">Dreissena polymorpha</name>
    <name type="common">Zebra mussel</name>
    <name type="synonym">Mytilus polymorpha</name>
    <dbReference type="NCBI Taxonomy" id="45954"/>
    <lineage>
        <taxon>Eukaryota</taxon>
        <taxon>Metazoa</taxon>
        <taxon>Spiralia</taxon>
        <taxon>Lophotrochozoa</taxon>
        <taxon>Mollusca</taxon>
        <taxon>Bivalvia</taxon>
        <taxon>Autobranchia</taxon>
        <taxon>Heteroconchia</taxon>
        <taxon>Euheterodonta</taxon>
        <taxon>Imparidentia</taxon>
        <taxon>Neoheterodontei</taxon>
        <taxon>Myida</taxon>
        <taxon>Dreissenoidea</taxon>
        <taxon>Dreissenidae</taxon>
        <taxon>Dreissena</taxon>
    </lineage>
</organism>
<dbReference type="EMBL" id="JAIWYP010000004">
    <property type="protein sequence ID" value="KAH3835329.1"/>
    <property type="molecule type" value="Genomic_DNA"/>
</dbReference>
<reference evidence="1" key="2">
    <citation type="submission" date="2020-11" db="EMBL/GenBank/DDBJ databases">
        <authorList>
            <person name="McCartney M.A."/>
            <person name="Auch B."/>
            <person name="Kono T."/>
            <person name="Mallez S."/>
            <person name="Becker A."/>
            <person name="Gohl D.M."/>
            <person name="Silverstein K.A.T."/>
            <person name="Koren S."/>
            <person name="Bechman K.B."/>
            <person name="Herman A."/>
            <person name="Abrahante J.E."/>
            <person name="Garbe J."/>
        </authorList>
    </citation>
    <scope>NUCLEOTIDE SEQUENCE</scope>
    <source>
        <strain evidence="1">Duluth1</strain>
        <tissue evidence="1">Whole animal</tissue>
    </source>
</reference>
<evidence type="ECO:0000313" key="1">
    <source>
        <dbReference type="EMBL" id="KAH3835329.1"/>
    </source>
</evidence>
<keyword evidence="2" id="KW-1185">Reference proteome</keyword>
<comment type="caution">
    <text evidence="1">The sequence shown here is derived from an EMBL/GenBank/DDBJ whole genome shotgun (WGS) entry which is preliminary data.</text>
</comment>
<gene>
    <name evidence="1" type="ORF">DPMN_108680</name>
</gene>
<proteinExistence type="predicted"/>
<protein>
    <submittedName>
        <fullName evidence="1">Uncharacterized protein</fullName>
    </submittedName>
</protein>
<accession>A0A9D4K9B8</accession>
<dbReference type="AlphaFoldDB" id="A0A9D4K9B8"/>
<reference evidence="1" key="1">
    <citation type="journal article" date="2019" name="bioRxiv">
        <title>The Genome of the Zebra Mussel, Dreissena polymorpha: A Resource for Invasive Species Research.</title>
        <authorList>
            <person name="McCartney M.A."/>
            <person name="Auch B."/>
            <person name="Kono T."/>
            <person name="Mallez S."/>
            <person name="Zhang Y."/>
            <person name="Obille A."/>
            <person name="Becker A."/>
            <person name="Abrahante J.E."/>
            <person name="Garbe J."/>
            <person name="Badalamenti J.P."/>
            <person name="Herman A."/>
            <person name="Mangelson H."/>
            <person name="Liachko I."/>
            <person name="Sullivan S."/>
            <person name="Sone E.D."/>
            <person name="Koren S."/>
            <person name="Silverstein K.A.T."/>
            <person name="Beckman K.B."/>
            <person name="Gohl D.M."/>
        </authorList>
    </citation>
    <scope>NUCLEOTIDE SEQUENCE</scope>
    <source>
        <strain evidence="1">Duluth1</strain>
        <tissue evidence="1">Whole animal</tissue>
    </source>
</reference>